<evidence type="ECO:0000313" key="5">
    <source>
        <dbReference type="EMBL" id="SNY89157.1"/>
    </source>
</evidence>
<keyword evidence="6" id="KW-1185">Reference proteome</keyword>
<sequence length="217" mass="23063">MPAEDIESGASRDENKATTPEQRASTSDVRLDKKDDPTPAPKSGATVSIPVSSVLWGAAVAVLAVLTVLFGVLWWSAKSDLDEQAQRAADDRRAEQVATDYAVGAATVNYQDINAWIGKLKANTTPQLANKFDATAPKLEQILVPLKWTSTASPISAKVVSEDNGVYKVNVFVNVSSTNAQSPEGAQTTVTYNVTLDENSDWKITDVGGTDGALPLN</sequence>
<dbReference type="AlphaFoldDB" id="A0A285LYC4"/>
<dbReference type="Proteomes" id="UP000219565">
    <property type="component" value="Unassembled WGS sequence"/>
</dbReference>
<dbReference type="OrthoDB" id="4381663at2"/>
<dbReference type="PANTHER" id="PTHR37042">
    <property type="entry name" value="OUTER MEMBRANE PROTEIN RV1973"/>
    <property type="match status" value="1"/>
</dbReference>
<organism evidence="5 6">
    <name type="scientific">Nocardia amikacinitolerans</name>
    <dbReference type="NCBI Taxonomy" id="756689"/>
    <lineage>
        <taxon>Bacteria</taxon>
        <taxon>Bacillati</taxon>
        <taxon>Actinomycetota</taxon>
        <taxon>Actinomycetes</taxon>
        <taxon>Mycobacteriales</taxon>
        <taxon>Nocardiaceae</taxon>
        <taxon>Nocardia</taxon>
    </lineage>
</organism>
<reference evidence="5 6" key="1">
    <citation type="submission" date="2017-09" db="EMBL/GenBank/DDBJ databases">
        <authorList>
            <person name="Ehlers B."/>
            <person name="Leendertz F.H."/>
        </authorList>
    </citation>
    <scope>NUCLEOTIDE SEQUENCE [LARGE SCALE GENOMIC DNA]</scope>
    <source>
        <strain evidence="5 6">DSM 45537</strain>
    </source>
</reference>
<proteinExistence type="predicted"/>
<evidence type="ECO:0000256" key="1">
    <source>
        <dbReference type="ARBA" id="ARBA00004370"/>
    </source>
</evidence>
<protein>
    <submittedName>
        <fullName evidence="5">Mce-associated membrane protein</fullName>
    </submittedName>
</protein>
<dbReference type="PANTHER" id="PTHR37042:SF4">
    <property type="entry name" value="OUTER MEMBRANE PROTEIN RV1973"/>
    <property type="match status" value="1"/>
</dbReference>
<evidence type="ECO:0000256" key="4">
    <source>
        <dbReference type="SAM" id="Phobius"/>
    </source>
</evidence>
<comment type="subcellular location">
    <subcellularLocation>
        <location evidence="1">Membrane</location>
    </subcellularLocation>
</comment>
<keyword evidence="4" id="KW-0812">Transmembrane</keyword>
<dbReference type="GO" id="GO:0016020">
    <property type="term" value="C:membrane"/>
    <property type="evidence" value="ECO:0007669"/>
    <property type="project" value="UniProtKB-SubCell"/>
</dbReference>
<accession>A0A285LYC4</accession>
<name>A0A285LYC4_9NOCA</name>
<dbReference type="EMBL" id="OBEG01000007">
    <property type="protein sequence ID" value="SNY89157.1"/>
    <property type="molecule type" value="Genomic_DNA"/>
</dbReference>
<feature type="compositionally biased region" description="Polar residues" evidence="3">
    <location>
        <begin position="17"/>
        <end position="28"/>
    </location>
</feature>
<evidence type="ECO:0000256" key="3">
    <source>
        <dbReference type="SAM" id="MobiDB-lite"/>
    </source>
</evidence>
<keyword evidence="2 4" id="KW-0472">Membrane</keyword>
<feature type="transmembrane region" description="Helical" evidence="4">
    <location>
        <begin position="54"/>
        <end position="77"/>
    </location>
</feature>
<dbReference type="RefSeq" id="WP_097247870.1">
    <property type="nucleotide sequence ID" value="NZ_JAMTCV010000013.1"/>
</dbReference>
<feature type="region of interest" description="Disordered" evidence="3">
    <location>
        <begin position="1"/>
        <end position="45"/>
    </location>
</feature>
<evidence type="ECO:0000313" key="6">
    <source>
        <dbReference type="Proteomes" id="UP000219565"/>
    </source>
</evidence>
<keyword evidence="4" id="KW-1133">Transmembrane helix</keyword>
<gene>
    <name evidence="5" type="ORF">SAMN04244553_6158</name>
</gene>
<evidence type="ECO:0000256" key="2">
    <source>
        <dbReference type="ARBA" id="ARBA00023136"/>
    </source>
</evidence>